<gene>
    <name evidence="2" type="ORF">M8C21_025054</name>
</gene>
<organism evidence="2 3">
    <name type="scientific">Ambrosia artemisiifolia</name>
    <name type="common">Common ragweed</name>
    <dbReference type="NCBI Taxonomy" id="4212"/>
    <lineage>
        <taxon>Eukaryota</taxon>
        <taxon>Viridiplantae</taxon>
        <taxon>Streptophyta</taxon>
        <taxon>Embryophyta</taxon>
        <taxon>Tracheophyta</taxon>
        <taxon>Spermatophyta</taxon>
        <taxon>Magnoliopsida</taxon>
        <taxon>eudicotyledons</taxon>
        <taxon>Gunneridae</taxon>
        <taxon>Pentapetalae</taxon>
        <taxon>asterids</taxon>
        <taxon>campanulids</taxon>
        <taxon>Asterales</taxon>
        <taxon>Asteraceae</taxon>
        <taxon>Asteroideae</taxon>
        <taxon>Heliantheae alliance</taxon>
        <taxon>Heliantheae</taxon>
        <taxon>Ambrosia</taxon>
    </lineage>
</organism>
<name>A0AAD5C5R7_AMBAR</name>
<evidence type="ECO:0000256" key="1">
    <source>
        <dbReference type="SAM" id="Phobius"/>
    </source>
</evidence>
<keyword evidence="1" id="KW-0472">Membrane</keyword>
<keyword evidence="3" id="KW-1185">Reference proteome</keyword>
<comment type="caution">
    <text evidence="2">The sequence shown here is derived from an EMBL/GenBank/DDBJ whole genome shotgun (WGS) entry which is preliminary data.</text>
</comment>
<evidence type="ECO:0000313" key="2">
    <source>
        <dbReference type="EMBL" id="KAI7734526.1"/>
    </source>
</evidence>
<keyword evidence="1" id="KW-1133">Transmembrane helix</keyword>
<feature type="transmembrane region" description="Helical" evidence="1">
    <location>
        <begin position="46"/>
        <end position="70"/>
    </location>
</feature>
<protein>
    <submittedName>
        <fullName evidence="2">Uncharacterized protein</fullName>
    </submittedName>
</protein>
<reference evidence="2" key="1">
    <citation type="submission" date="2022-06" db="EMBL/GenBank/DDBJ databases">
        <title>Uncovering the hologenomic basis of an extraordinary plant invasion.</title>
        <authorList>
            <person name="Bieker V.C."/>
            <person name="Martin M.D."/>
            <person name="Gilbert T."/>
            <person name="Hodgins K."/>
            <person name="Battlay P."/>
            <person name="Petersen B."/>
            <person name="Wilson J."/>
        </authorList>
    </citation>
    <scope>NUCLEOTIDE SEQUENCE</scope>
    <source>
        <strain evidence="2">AA19_3_7</strain>
        <tissue evidence="2">Leaf</tissue>
    </source>
</reference>
<dbReference type="Proteomes" id="UP001206925">
    <property type="component" value="Unassembled WGS sequence"/>
</dbReference>
<feature type="transmembrane region" description="Helical" evidence="1">
    <location>
        <begin position="6"/>
        <end position="25"/>
    </location>
</feature>
<proteinExistence type="predicted"/>
<dbReference type="EMBL" id="JAMZMK010009694">
    <property type="protein sequence ID" value="KAI7734526.1"/>
    <property type="molecule type" value="Genomic_DNA"/>
</dbReference>
<keyword evidence="1" id="KW-0812">Transmembrane</keyword>
<accession>A0AAD5C5R7</accession>
<sequence>MGCEWLRWVATIVAVVLLVTAVGLSTRQREGKPIDLYHIECDGVKAGIFAIGATLALLSAVFGISAYMALDPPPQTNKNHAVGLSVDAIVDPEKSPQHPPQ</sequence>
<dbReference type="Pfam" id="PF06749">
    <property type="entry name" value="DUF1218"/>
    <property type="match status" value="1"/>
</dbReference>
<dbReference type="AlphaFoldDB" id="A0AAD5C5R7"/>
<evidence type="ECO:0000313" key="3">
    <source>
        <dbReference type="Proteomes" id="UP001206925"/>
    </source>
</evidence>
<dbReference type="InterPro" id="IPR009606">
    <property type="entry name" value="DEAL/Modifying_wall_lignin1/2"/>
</dbReference>